<feature type="domain" description="DUF6966" evidence="1">
    <location>
        <begin position="2"/>
        <end position="37"/>
    </location>
</feature>
<proteinExistence type="predicted"/>
<reference evidence="2 3" key="1">
    <citation type="submission" date="2017-12" db="EMBL/GenBank/DDBJ databases">
        <title>The genome sequence of Caulobacter sp. 410.</title>
        <authorList>
            <person name="Gao J."/>
            <person name="Mao X."/>
            <person name="Sun J."/>
        </authorList>
    </citation>
    <scope>NUCLEOTIDE SEQUENCE [LARGE SCALE GENOMIC DNA]</scope>
    <source>
        <strain evidence="2 3">410</strain>
    </source>
</reference>
<accession>A0A2N5DQW6</accession>
<dbReference type="EMBL" id="PJRS01000009">
    <property type="protein sequence ID" value="PLR28452.1"/>
    <property type="molecule type" value="Genomic_DNA"/>
</dbReference>
<dbReference type="AlphaFoldDB" id="A0A2N5DQW6"/>
<organism evidence="2 3">
    <name type="scientific">Caulobacter zeae</name>
    <dbReference type="NCBI Taxonomy" id="2055137"/>
    <lineage>
        <taxon>Bacteria</taxon>
        <taxon>Pseudomonadati</taxon>
        <taxon>Pseudomonadota</taxon>
        <taxon>Alphaproteobacteria</taxon>
        <taxon>Caulobacterales</taxon>
        <taxon>Caulobacteraceae</taxon>
        <taxon>Caulobacter</taxon>
    </lineage>
</organism>
<comment type="caution">
    <text evidence="2">The sequence shown here is derived from an EMBL/GenBank/DDBJ whole genome shotgun (WGS) entry which is preliminary data.</text>
</comment>
<evidence type="ECO:0000313" key="2">
    <source>
        <dbReference type="EMBL" id="PLR28452.1"/>
    </source>
</evidence>
<keyword evidence="3" id="KW-1185">Reference proteome</keyword>
<dbReference type="InterPro" id="IPR054239">
    <property type="entry name" value="DUF6966"/>
</dbReference>
<dbReference type="Proteomes" id="UP000234479">
    <property type="component" value="Unassembled WGS sequence"/>
</dbReference>
<evidence type="ECO:0000259" key="1">
    <source>
        <dbReference type="Pfam" id="PF22294"/>
    </source>
</evidence>
<evidence type="ECO:0000313" key="3">
    <source>
        <dbReference type="Proteomes" id="UP000234479"/>
    </source>
</evidence>
<name>A0A2N5DQW6_9CAUL</name>
<protein>
    <recommendedName>
        <fullName evidence="1">DUF6966 domain-containing protein</fullName>
    </recommendedName>
</protein>
<dbReference type="Pfam" id="PF22294">
    <property type="entry name" value="DUF6966"/>
    <property type="match status" value="1"/>
</dbReference>
<sequence length="69" mass="8083">MAQRVRGRDYYGLDRFLRCFGGPGTLNDLVLMRNERTLPRANARLRRLMSKASARASRLKRDMDRSNVR</sequence>
<gene>
    <name evidence="2" type="ORF">SGCZBJ_03130</name>
</gene>